<dbReference type="Ensembl" id="ENSMUST00000212287.3">
    <property type="protein sequence ID" value="ENSMUSP00000148433.3"/>
    <property type="gene ID" value="ENSMUSG00000020690.14"/>
</dbReference>
<keyword evidence="3" id="KW-0106">Calcium</keyword>
<protein>
    <submittedName>
        <fullName evidence="7">EF-hand calcium binding domain 3</fullName>
    </submittedName>
</protein>
<keyword evidence="1" id="KW-0479">Metal-binding</keyword>
<dbReference type="PANTHER" id="PTHR22656:SF1">
    <property type="entry name" value="EF-HAND CALCIUM-BINDING DOMAIN-CONTAINING PROTEIN 13"/>
    <property type="match status" value="1"/>
</dbReference>
<evidence type="ECO:0000313" key="8">
    <source>
        <dbReference type="MGI" id="MGI:1918144"/>
    </source>
</evidence>
<dbReference type="InterPro" id="IPR002048">
    <property type="entry name" value="EF_hand_dom"/>
</dbReference>
<evidence type="ECO:0000256" key="1">
    <source>
        <dbReference type="ARBA" id="ARBA00022723"/>
    </source>
</evidence>
<organism evidence="7 9">
    <name type="scientific">Mus musculus</name>
    <name type="common">Mouse</name>
    <dbReference type="NCBI Taxonomy" id="10090"/>
    <lineage>
        <taxon>Eukaryota</taxon>
        <taxon>Metazoa</taxon>
        <taxon>Chordata</taxon>
        <taxon>Craniata</taxon>
        <taxon>Vertebrata</taxon>
        <taxon>Euteleostomi</taxon>
        <taxon>Mammalia</taxon>
        <taxon>Eutheria</taxon>
        <taxon>Euarchontoglires</taxon>
        <taxon>Glires</taxon>
        <taxon>Rodentia</taxon>
        <taxon>Myomorpha</taxon>
        <taxon>Muroidea</taxon>
        <taxon>Muridae</taxon>
        <taxon>Murinae</taxon>
        <taxon>Mus</taxon>
        <taxon>Mus</taxon>
    </lineage>
</organism>
<evidence type="ECO:0000256" key="5">
    <source>
        <dbReference type="SAM" id="MobiDB-lite"/>
    </source>
</evidence>
<keyword evidence="2" id="KW-0677">Repeat</keyword>
<feature type="compositionally biased region" description="Basic and acidic residues" evidence="5">
    <location>
        <begin position="420"/>
        <end position="695"/>
    </location>
</feature>
<dbReference type="PROSITE" id="PS50222">
    <property type="entry name" value="EF_HAND_2"/>
    <property type="match status" value="6"/>
</dbReference>
<dbReference type="AGR" id="MGI:1918144"/>
<feature type="region of interest" description="Disordered" evidence="5">
    <location>
        <begin position="5831"/>
        <end position="5869"/>
    </location>
</feature>
<feature type="region of interest" description="Disordered" evidence="5">
    <location>
        <begin position="401"/>
        <end position="695"/>
    </location>
</feature>
<evidence type="ECO:0007829" key="10">
    <source>
        <dbReference type="ProteomicsDB" id="A0A1D5RLM8"/>
    </source>
</evidence>
<dbReference type="GeneID" id="70894"/>
<dbReference type="PANTHER" id="PTHR22656">
    <property type="entry name" value="EF-HAND CALCIUM-BINDING DOMAIN-CONTAINING PROTEIN 13"/>
    <property type="match status" value="1"/>
</dbReference>
<dbReference type="InParanoid" id="A0A1D5RLM8"/>
<sequence>MEKTHLICKTEESIDVSIHGSDTITTKLISRNIETKKYCKISKTTGKKISSESKGFIPEYKKIYETSLFVYREEKPTEFSGSKKLRRKKSVQVQLHSKRTEIATPSLKVSKEKITKKESPSKLPSHKPSLTQRTASTAGRKVIPSNLSLTLYEQVPEEFLKHQELNALSKGCLIFSKVRSGKIYVNDLPVVLHALKISTSDSEVRQALKAVSIDVNGILDFTEFLKVMNDTSPSSSQDPEFQNALKIFSKVKSGRVATTDVAAVLESMDISVNPEMIKDVIQHAYEDNYHTMDIGDIIFTLDELQRQYEDVSVMDEATSGKRASTIPGHHPQQKKSSLLSRMPEPSTPKNQTVPPQPHPSKTTGKQDEAELKLSKRSSETRRLSSGIISDSVGLQESQIKIHDSKSKSPSLKSTPSLSKLPDRRDSSLKKSPDRSDSSLKKSPDRRDSSLKKSPDRRDSSLKKSPDRSDSSLKKSLDKSDSSLKKSLDKSDSSLKKSLDKSDSSLKKLLDKSDTSLNKLLDKSDTSLKKLLDKSDSSLKKSPDRSDSSLKKSPDRSDSSLKKLSDRRDSSLKKSLDRSDSSLKKSPDRSDSSLKKLSDRRDSSLKKSLDKSDSSLKKSLDKSDSSLKKSPDRSDSSLKKLSDRRDSSLKKSPDRSDSSLKKSPDRRDSSLKKSLDKSDSSLKKSLDKSDSSLKKSLDKSDTSLKKLLDKSDTSISEYQKLAMRRLSSTLHSAASTISALENAYEVILKLQEDYISPEELQTILPSVGVTLSDEDFQRIVPELTQTESGMVNLDDFITAVSKEHNFPDYDALKNAIEGISKIQDEYVEYEDLDTCLQNFGVYLPKSERQRIKELIQVDDTKQVNIKKFIDAMLKNTHPFSEDIFLPAAIENLQNFCGDQMDVAQLWKTLSSLDSSLKEKEFLDAVKLATVDGDKVQLEDFSKVVKDMHDSVRLKELQEIVSALDSLEGEKIPGKNVDDFLKSLGITSFKDELEEILQSEIVSDDNMLSVKDCMEALKDTSKFSNFTALKEAIEMLDSVKGSYWSDKERFLEGLEDLEGLKKEVLSSNLVLPTVSEIKEVAGILSQVEDGKITIPDLERALKYLNLNISEEDFKEVLKHCDISDEMYVDLKDFLVKLRDIPSFKDSIVTQLLLATPQVLEKDLINVSDLKKLLTNNELHSAKAILTEVLKHVPEDEEGKITIEEFVSTLSDILRTLKSEREKEILHNTNFDLNNVNVTSEIKQSLDALGIHITGSDIQRAMENMASSGEVITLKDIIKELANSDVFSECQRIEDIHRIIDVIGDGKMDVKDFLSALNNFTRPLEEEGQSDVSQSPEMNEKEAILRNTINYLTGVSAMTRFKSLLKGVQTFDNIRGNKMPVDELVSNLMSTGMPISQSTMQELLRQASVDENEEVSLKQILENLATRNPDPVLEDIENALNSVKLMTSDKIQVANLKDALKDLNIHLSPEELQQVEEALNVDENGEVSQRAVLLALKSNKRLKDFREVNELAKALDKITSEKIRTDDLIHVSKGLGFGVPDKELQDLDETVSIDEEGNVDLKEWLTKLKGTPHFNKSSKIQTPMKTLASIRKNETNYDDLPFILNSMGVALPQDIIEAALRNMAHRENGKLNLDEFLNQLIKVQLSSIPESRVSLEEKIDASSVDDILKSMDITLTDQEKKALFEHLPVPGDEGIDMETLIGAVKMLKEKIDVTNLSNFLDDMGVELSKEEQSDLINHLPVSAEGKVSHLQLVDTIKNLKSGKADIEKLEGILGKMGLALTSLEFQNLQENLPIDTDGKVDLGILLDQVKLLKKEEGKAYDTNLDTILEKMGMDFSDKISEESEKHMEVQLSKPLMEFPHISGKTIDFRDLDTVLEKMDIELTEGEDEELKRHFSDDAKGTIDLDSLVNVLQVTTGGEIDVSDMENVIKDVERERTSREQLEREKSFPSHVDVRNLDSLLGSMAFKVIPEEFPESASKSAVHRRDVDTESISKHRESIPEIQEPSELMDDLSIEGRKIDVSSLDEILGKMQIHLSEKELDKLTEGLPAGEKIDLIDIKSILHLKSISGESINLKSISTDDIREFYQKKLAESVEDFEGKSIDVHELESVLQTINVKLSESQMSGLKENLQVDESGKTSFRSLLDSITEIVAKELGIEDEKNVPEDVELEDMEKDKLQLLKSQLPDEWIPDPQNLDIFLQRVGINLEEQEIGDLLQTLPVGVHGEVEKETFLEKMASFTGKKIHSSEMKEVLEDMGIDITDEGIRKLKEVLPFDALDHTFQNRMLDVVQCINEGEVKLGNVESVLENLGVKLISKEQESLMRILLSEEETHDEKIPLSQLILAVTKVTGGQVNIKDIKSALEKMGIELTENECSQLESLLPVNANGKVYKKRLLETAVTSKCGLVDVANIDTVLQSMDMQFTEEEIDTFMEKVPIDDNQKVEFKNLLDAIEDFTGKNIDANDVLTVLRDMGIEFTEQEEEALWDVLPIHEPGMVYEKRMLEEVKAMKGGVVKVSNLDTILESLGIELTDKEHESLTEHLPLTADGKIHLGQVLETVEAITGGDIDVSDMGNVLNEMGITLTVKENKELLEHLPITSKDKVHKNRIMDGLKSFNRGTANINELNTVLQNMGWKLTNEEIKDLKQNLAADVHGRVALKKLFKGLNTFTGPKVDMRALPDIVEEMGLELTDKERVDLITELPVDESGKIYKKRLLSGVKSFKGGKIKQNKINAALENVGIKLTEKELDVLEANLRDDGNGKVNFHDVMKEVNTIIGEEENVNDIKDILDSLGLNLTEKEFIELLKTLPVDADGNFYHNRLMNTVKSGKRGKISADKLDTMVKNMGMKLSDMEYKDMIKNVPVSDAGEIEMEKLVDAMEAFTGNKININDLQYILGSMGIELTEKMLSDLLKILPVDNDEMVFQKRLMKEVKSLKGKVDVNNIDNILEDMEVKLTEAELKDLMETLPVDDNGKAELAELMDTVKTLTGEETDVKDVKNVLEEMGINLTEKELMKLLKKLPVNEDGKVYKNRLMNSLTSFKGGTISATKVDSLLGSMGMKLEEKELKDLMQNLQTDADGNVPLKMVMDEVRKFSGNKINVKDLQNNLRDMGIELTEAECSELKKTLPTDAAGNVYQNKVMDSLKSQKGGMVNLSDLDKVLRNMGLELTEKERKTLTDNLIIKADGKISLSKLLDTVKAVRGEAIDMDDVEDIMEDLGIEFTDKELLRLMESLQADADRNTYHKRVMESLRTYKEGKIKTDKVDTFLKNIDMDVLETELKDLKQNLPASASGKIDIRTIINEANAFTGEKIDVSNLRNLLRNMGVEFTDPEYTRLLRMLPVDDNGMVHWNRVLKAVKFLRGGKIDVKSLGSFLGNMSIKLTEQEVEELVESLPVDANGKVDLVKVMDEAKAFIGEKIGIDEVKNVLENMGLEYKDQELSKLMESLPFDEDGKIHQNKLLESLKSLKGGMISTSNLKSVMDNLGIKLHDNEFKDMIQSLPVGANKKISLDALMKKLKSFTGDKVDVSDLRNILKNLGLELTEKEQERLLKMLPVDDAGKIYYNRLLKGVKSFNEGKVHVNNLDNVLKNLGVKLSEEEFAKLSEDLPVDSSGKVDLKKVMEIIKATTGGEVDSKHVKSVLSKMGIELTDSEVSKLMENLSFDDDNKIFKNRLLESVKSLQGGKVDINNLGTVLDNMGVKLSNLELRDLKQNMQVGVDEKISLQTLMQKLKDYTGEKIEASDVPSVLENLGIELTDKELEELMKTLPFNESGKLYNNRLLKDVKDLKMGKIKKDNLHTSLENMGFKLSMEEFAEVTENLETDEKGNADLQTVMGKVKSVTENINVKNLENVLGNMGVKLTKTELDDLLKNLPIGADNKVPLKMLQEELKDFTGEKIDLNDLKRELKNMGIVLSDKELRRLLKNLPVDDDGKVFQNRLLRNVKDSKRGKVNVNNLDTALEALNIRLTKEELDMVKDALEDGQKEVELRKLVDQIESVTGNEVEVTKVDKMLKEMGIELSDSEFLKLMNNVPVDDGKVYLKRLMDGMTIVKDGKVDSSKLSTLLGNMGVTITQRESDDLKKTLKLDENHKAEVKRVINEAKVFTGQKVDTNKLQSVLDRYGIKLNPEEVTKLLNSLPVDDDGKAFQKRLLKGVTSLDEATVDVDKLDTFLESMGIEITEKEFGDLTDTLTGTSDGKVKLNSVMENLTTILGDSVDINDVGDILKDMKIEFTDKEYLNLIKHLSKKASGKVYKKRITDGLKHLKRGKIDVNNLSPFLENMGLELSQNEYEDLAESLPVDETGKVDLKSIVPKMNEFTGEKISVGDLRNTVGQIGVEVNDKEYVDLLERLPFDENKHVFQNRVLSSLRTSKGGRVDPNNLKTLLMNLDLKLKNKEIRDVIQKQTPGTNRSIPLKKVLADVNSVIGEKINVNDVKTFVEDAGITLTSKEQVELVTNLPVDDEGNIHESRLIDQLKSFKGGAVNVNIIENVLENLKIKLSDEKVKEVSQSLPADASGMISLQTMLKEVRKFTGGNIDAKVTHRVLEGMGIQLSNRDINDLLKRLPIADDGKILKNVLLDHVKWHSGAKCHISKLGGILEDLGFNLEDEEIEDLTSRLPVEDEMVNMREMMENVELLTGNKVDVDQIDQVLKTIGVELTPKERWELMKTLPITSDNKVYRNRLLDSLKTFHRGKGFTNKLETIMENINYNVDEKDMKELQNYLKTDDIGRFSLNSLSNAAYLFSGPQINASDIQPYLETVGIELTSSESQLLQSRVPADDDNMVFKNVLADSMRTLRSGKVGVNNVYETIEFLGYPVEEEEVEEIIINVPSNSDKKVQLDLLLKEVDSYLGEEIDQSDVNKILKNIGLILHLRENRVLMKSVPLDATGKVYKYKLMDTIKGLPDVYIDLKKIKTLMENMGYDLESNEYEDFMNYVPTNIYGLTRLKDIMEKGDVYTGEKIDLGDLPEFLDDIGVELTEDKTMKLLGKLPTDGHGRLYKKRLIKELGTIKDLKIPTSKVETFFKKAVFQLNNKEMQTVIDKLPADRNGKVEYQVLMKEVRNVLGDMIHAGEVKSVLEDMGIKMTHKENVKFLKKLPVSADKTVYRKELLSGVKSFKGGEVYVQDVKNVLHNTGFELDKRELKDLRAHLTVTDRRRVSLDVLMDAAKIFTGEKVDIKYIKSALENMGIAITEKEELKLLKSLPVSKDGKIYKKRLLNSVAQIKGKKVQVSNIPLILKNAEFELEKEDCEDLMQLLHTDENKMVELSVLLDKAKNFTGEKIDVGNLNNVLRKMGLMLSDNVYKELQHALSVYTGGKIYKTRLLKCVKDLKGPRIKVKKVESLLENMGIKVKGEEFEELIAQLPPEGNKTVDLNELLDIVSYIKGEAIDMQNLYKFLANDGIELTEKEFKDLLSYLDFNGSGKVIVQSIIEGLKKLKPKEMAMLYKQMTSFRFRKDRASSQMAVSEIKATMKLKPLKAPVFHKRDKDLRGSFSDHLKHKESKLSPAQLEAFRNAYNFFTKDRTGCIDSHGLISTIAKLGMNLNTYDIYNELKCADLDRDGKINFSDFINVLTDKKLFLKAVVPEKKICLDLANNPGILLFEILSKFVETSSLHRKDIIELVSYFRKRFQESHSEIMWSSYGRRGLKSEICSPPRSSTAAFANSARISIMKERDLYKFLEALKRCNLRTDSPYSKIPVFPLFPDVDGTVMGKPFKDTQKIEMLRRKEPLTFFEDYFFNKRDWKTQAMNVKPLKSASGYSDDILAIDHLFKKKQHWTVTDAAAIKQHVKKATESYNLGIALDHRKEMLNLWKKIRGDLVGIESNNESFYNTFSTYTWSWNVCQELLSAKDLRLHDASMNKSSPSNSGLSSPSDFSESDPETGRKRKRKSSRGFRQ</sequence>
<name>A0A1D5RLM8_MOUSE</name>
<reference evidence="7 9" key="1">
    <citation type="journal article" date="2009" name="PLoS Biol.">
        <title>Lineage-specific biology revealed by a finished genome assembly of the mouse.</title>
        <authorList>
            <consortium name="Mouse Genome Sequencing Consortium"/>
            <person name="Church D.M."/>
            <person name="Goodstadt L."/>
            <person name="Hillier L.W."/>
            <person name="Zody M.C."/>
            <person name="Goldstein S."/>
            <person name="She X."/>
            <person name="Bult C.J."/>
            <person name="Agarwala R."/>
            <person name="Cherry J.L."/>
            <person name="DiCuccio M."/>
            <person name="Hlavina W."/>
            <person name="Kapustin Y."/>
            <person name="Meric P."/>
            <person name="Maglott D."/>
            <person name="Birtle Z."/>
            <person name="Marques A.C."/>
            <person name="Graves T."/>
            <person name="Zhou S."/>
            <person name="Teague B."/>
            <person name="Potamousis K."/>
            <person name="Churas C."/>
            <person name="Place M."/>
            <person name="Herschleb J."/>
            <person name="Runnheim R."/>
            <person name="Forrest D."/>
            <person name="Amos-Landgraf J."/>
            <person name="Schwartz D.C."/>
            <person name="Cheng Z."/>
            <person name="Lindblad-Toh K."/>
            <person name="Eichler E.E."/>
            <person name="Ponting C.P."/>
        </authorList>
    </citation>
    <scope>NUCLEOTIDE SEQUENCE [LARGE SCALE GENOMIC DNA]</scope>
    <source>
        <strain evidence="7 9">C57BL/6J</strain>
    </source>
</reference>
<feature type="region of interest" description="Disordered" evidence="5">
    <location>
        <begin position="106"/>
        <end position="137"/>
    </location>
</feature>
<dbReference type="Bgee" id="ENSMUSG00000040838">
    <property type="expression patterns" value="Expressed in spermatid and 16 other cell types or tissues"/>
</dbReference>
<evidence type="ECO:0000259" key="6">
    <source>
        <dbReference type="PROSITE" id="PS50222"/>
    </source>
</evidence>
<feature type="domain" description="EF-hand" evidence="6">
    <location>
        <begin position="1285"/>
        <end position="1320"/>
    </location>
</feature>
<reference evidence="7 9" key="2">
    <citation type="journal article" date="2011" name="PLoS Biol.">
        <title>Modernizing reference genome assemblies.</title>
        <authorList>
            <person name="Church D.M."/>
            <person name="Schneider V.A."/>
            <person name="Graves T."/>
            <person name="Auger K."/>
            <person name="Cunningham F."/>
            <person name="Bouk N."/>
            <person name="Chen H.C."/>
            <person name="Agarwala R."/>
            <person name="McLaren W.M."/>
            <person name="Ritchie G.R."/>
            <person name="Albracht D."/>
            <person name="Kremitzki M."/>
            <person name="Rock S."/>
            <person name="Kotkiewicz H."/>
            <person name="Kremitzki C."/>
            <person name="Wollam A."/>
            <person name="Trani L."/>
            <person name="Fulton L."/>
            <person name="Fulton R."/>
            <person name="Matthews L."/>
            <person name="Whitehead S."/>
            <person name="Chow W."/>
            <person name="Torrance J."/>
            <person name="Dunn M."/>
            <person name="Harden G."/>
            <person name="Threadgold G."/>
            <person name="Wood J."/>
            <person name="Collins J."/>
            <person name="Heath P."/>
            <person name="Griffiths G."/>
            <person name="Pelan S."/>
            <person name="Grafham D."/>
            <person name="Eichler E.E."/>
            <person name="Weinstock G."/>
            <person name="Mardis E.R."/>
            <person name="Wilson R.K."/>
            <person name="Howe K."/>
            <person name="Flicek P."/>
            <person name="Hubbard T."/>
        </authorList>
    </citation>
    <scope>NUCLEOTIDE SEQUENCE [LARGE SCALE GENOMIC DNA]</scope>
    <source>
        <strain evidence="7 9">C57BL/6J</strain>
    </source>
</reference>
<dbReference type="OrthoDB" id="26525at2759"/>
<dbReference type="VEuPathDB" id="HostDB:ENSMUSG00000040838"/>
<accession>A0A1D5RLM8</accession>
<keyword evidence="4" id="KW-0175">Coiled coil</keyword>
<gene>
    <name evidence="7 8" type="primary">Efcab3</name>
</gene>
<feature type="domain" description="EF-hand" evidence="6">
    <location>
        <begin position="199"/>
        <end position="234"/>
    </location>
</feature>
<reference evidence="7" key="4">
    <citation type="submission" date="2025-09" db="UniProtKB">
        <authorList>
            <consortium name="Ensembl"/>
        </authorList>
    </citation>
    <scope>IDENTIFICATION</scope>
    <source>
        <strain evidence="7">C57BL/6J</strain>
    </source>
</reference>
<feature type="compositionally biased region" description="Low complexity" evidence="5">
    <location>
        <begin position="407"/>
        <end position="419"/>
    </location>
</feature>
<feature type="compositionally biased region" description="Low complexity" evidence="5">
    <location>
        <begin position="5832"/>
        <end position="5848"/>
    </location>
</feature>
<dbReference type="InterPro" id="IPR018247">
    <property type="entry name" value="EF_Hand_1_Ca_BS"/>
</dbReference>
<dbReference type="OMA" id="INILELW"/>
<dbReference type="MGI" id="MGI:1918144">
    <property type="gene designation" value="Efcab3"/>
</dbReference>
<evidence type="ECO:0000256" key="4">
    <source>
        <dbReference type="SAM" id="Coils"/>
    </source>
</evidence>
<dbReference type="GeneTree" id="ENSGT00390000004027"/>
<dbReference type="ExpressionAtlas" id="A0A1D5RLM8">
    <property type="expression patterns" value="baseline and differential"/>
</dbReference>
<evidence type="ECO:0000256" key="2">
    <source>
        <dbReference type="ARBA" id="ARBA00022737"/>
    </source>
</evidence>
<dbReference type="InterPro" id="IPR011992">
    <property type="entry name" value="EF-hand-dom_pair"/>
</dbReference>
<dbReference type="ProteomicsDB" id="314902"/>
<dbReference type="Pfam" id="PF13833">
    <property type="entry name" value="EF-hand_8"/>
    <property type="match status" value="3"/>
</dbReference>
<dbReference type="STRING" id="10090.ENSMUSP00000148433"/>
<reference evidence="7" key="3">
    <citation type="submission" date="2025-08" db="UniProtKB">
        <authorList>
            <consortium name="Ensembl"/>
        </authorList>
    </citation>
    <scope>IDENTIFICATION</scope>
    <source>
        <strain evidence="7">C57BL/6J</strain>
    </source>
</reference>
<dbReference type="Proteomes" id="UP000000589">
    <property type="component" value="Chromosome 11"/>
</dbReference>
<feature type="domain" description="EF-hand" evidence="6">
    <location>
        <begin position="5380"/>
        <end position="5415"/>
    </location>
</feature>
<keyword evidence="10" id="KW-1267">Proteomics identification</keyword>
<dbReference type="RefSeq" id="NP_001258267.1">
    <property type="nucleotide sequence ID" value="NM_001271338.1"/>
</dbReference>
<dbReference type="RNAct" id="A0A1D5RLM8">
    <property type="molecule type" value="protein"/>
</dbReference>
<feature type="compositionally biased region" description="Basic residues" evidence="5">
    <location>
        <begin position="5857"/>
        <end position="5869"/>
    </location>
</feature>
<dbReference type="Antibodypedia" id="17742">
    <property type="antibodies" value="89 antibodies from 18 providers"/>
</dbReference>
<dbReference type="SMART" id="SM00054">
    <property type="entry name" value="EFh"/>
    <property type="match status" value="13"/>
</dbReference>
<dbReference type="PROSITE" id="PS00018">
    <property type="entry name" value="EF_HAND_1"/>
    <property type="match status" value="1"/>
</dbReference>
<dbReference type="GO" id="GO:0005509">
    <property type="term" value="F:calcium ion binding"/>
    <property type="evidence" value="ECO:0007669"/>
    <property type="project" value="InterPro"/>
</dbReference>
<dbReference type="Gene3D" id="1.10.238.10">
    <property type="entry name" value="EF-hand"/>
    <property type="match status" value="28"/>
</dbReference>
<feature type="compositionally biased region" description="Basic and acidic residues" evidence="5">
    <location>
        <begin position="364"/>
        <end position="382"/>
    </location>
</feature>
<evidence type="ECO:0000313" key="9">
    <source>
        <dbReference type="Proteomes" id="UP000000589"/>
    </source>
</evidence>
<proteinExistence type="evidence at protein level"/>
<feature type="domain" description="EF-hand" evidence="6">
    <location>
        <begin position="2946"/>
        <end position="2981"/>
    </location>
</feature>
<feature type="domain" description="EF-hand" evidence="6">
    <location>
        <begin position="1178"/>
        <end position="1213"/>
    </location>
</feature>
<feature type="coiled-coil region" evidence="4">
    <location>
        <begin position="3938"/>
        <end position="3970"/>
    </location>
</feature>
<feature type="compositionally biased region" description="Polar residues" evidence="5">
    <location>
        <begin position="347"/>
        <end position="363"/>
    </location>
</feature>
<feature type="region of interest" description="Disordered" evidence="5">
    <location>
        <begin position="315"/>
        <end position="389"/>
    </location>
</feature>
<keyword evidence="9" id="KW-1185">Reference proteome</keyword>
<evidence type="ECO:0000256" key="3">
    <source>
        <dbReference type="ARBA" id="ARBA00022837"/>
    </source>
</evidence>
<evidence type="ECO:0000313" key="7">
    <source>
        <dbReference type="Ensembl" id="ENSMUSP00000148433.3"/>
    </source>
</evidence>
<feature type="domain" description="EF-hand" evidence="6">
    <location>
        <begin position="5528"/>
        <end position="5553"/>
    </location>
</feature>
<feature type="compositionally biased region" description="Basic and acidic residues" evidence="5">
    <location>
        <begin position="109"/>
        <end position="120"/>
    </location>
</feature>
<dbReference type="SUPFAM" id="SSF47473">
    <property type="entry name" value="EF-hand"/>
    <property type="match status" value="35"/>
</dbReference>